<dbReference type="HAMAP" id="MF_00237">
    <property type="entry name" value="TatB"/>
    <property type="match status" value="1"/>
</dbReference>
<evidence type="ECO:0000256" key="6">
    <source>
        <dbReference type="ARBA" id="ARBA00022927"/>
    </source>
</evidence>
<dbReference type="PRINTS" id="PR01506">
    <property type="entry name" value="TATBPROTEIN"/>
</dbReference>
<dbReference type="RefSeq" id="WP_109035430.1">
    <property type="nucleotide sequence ID" value="NZ_CP029210.1"/>
</dbReference>
<keyword evidence="2 10" id="KW-0813">Transport</keyword>
<dbReference type="GO" id="GO:0033281">
    <property type="term" value="C:TAT protein transport complex"/>
    <property type="evidence" value="ECO:0007669"/>
    <property type="project" value="UniProtKB-UniRule"/>
</dbReference>
<comment type="similarity">
    <text evidence="10">Belongs to the TatB family.</text>
</comment>
<dbReference type="InterPro" id="IPR003369">
    <property type="entry name" value="TatA/B/E"/>
</dbReference>
<dbReference type="InterPro" id="IPR018448">
    <property type="entry name" value="TatB"/>
</dbReference>
<evidence type="ECO:0000313" key="11">
    <source>
        <dbReference type="EMBL" id="AWI52905.1"/>
    </source>
</evidence>
<keyword evidence="7 10" id="KW-1133">Transmembrane helix</keyword>
<proteinExistence type="inferred from homology"/>
<comment type="subunit">
    <text evidence="10">The Tat system comprises two distinct complexes: a TatABC complex, containing multiple copies of TatA, TatB and TatC subunits, and a separate TatA complex, containing only TatA subunits. Substrates initially bind to the TatABC complex, which probably triggers association of the separate TatA complex to form the active translocon.</text>
</comment>
<keyword evidence="3 10" id="KW-1003">Cell membrane</keyword>
<keyword evidence="5 10" id="KW-0812">Transmembrane</keyword>
<dbReference type="GO" id="GO:0008320">
    <property type="term" value="F:protein transmembrane transporter activity"/>
    <property type="evidence" value="ECO:0007669"/>
    <property type="project" value="UniProtKB-UniRule"/>
</dbReference>
<dbReference type="EMBL" id="CP029210">
    <property type="protein sequence ID" value="AWI52905.1"/>
    <property type="molecule type" value="Genomic_DNA"/>
</dbReference>
<evidence type="ECO:0000256" key="5">
    <source>
        <dbReference type="ARBA" id="ARBA00022692"/>
    </source>
</evidence>
<gene>
    <name evidence="10" type="primary">tatB</name>
    <name evidence="11" type="ORF">DEH84_05310</name>
</gene>
<comment type="subcellular location">
    <subcellularLocation>
        <location evidence="10">Cell membrane</location>
        <topology evidence="10">Single-pass membrane protein</topology>
    </subcellularLocation>
    <subcellularLocation>
        <location evidence="1">Membrane</location>
        <topology evidence="1">Single-pass membrane protein</topology>
    </subcellularLocation>
</comment>
<dbReference type="Proteomes" id="UP000244892">
    <property type="component" value="Chromosome"/>
</dbReference>
<evidence type="ECO:0000256" key="8">
    <source>
        <dbReference type="ARBA" id="ARBA00023010"/>
    </source>
</evidence>
<keyword evidence="9 10" id="KW-0472">Membrane</keyword>
<keyword evidence="6 10" id="KW-0653">Protein transport</keyword>
<dbReference type="PANTHER" id="PTHR33162:SF1">
    <property type="entry name" value="SEC-INDEPENDENT PROTEIN TRANSLOCASE PROTEIN TATA, CHLOROPLASTIC"/>
    <property type="match status" value="1"/>
</dbReference>
<keyword evidence="4" id="KW-0997">Cell inner membrane</keyword>
<comment type="function">
    <text evidence="10">Part of the twin-arginine translocation (Tat) system that transports large folded proteins containing a characteristic twin-arginine motif in their signal peptide across membranes. Together with TatC, TatB is part of a receptor directly interacting with Tat signal peptides. TatB may form an oligomeric binding site that transiently accommodates folded Tat precursor proteins before their translocation.</text>
</comment>
<evidence type="ECO:0000313" key="12">
    <source>
        <dbReference type="Proteomes" id="UP000244892"/>
    </source>
</evidence>
<evidence type="ECO:0000256" key="3">
    <source>
        <dbReference type="ARBA" id="ARBA00022475"/>
    </source>
</evidence>
<dbReference type="GO" id="GO:0043953">
    <property type="term" value="P:protein transport by the Tat complex"/>
    <property type="evidence" value="ECO:0007669"/>
    <property type="project" value="UniProtKB-UniRule"/>
</dbReference>
<keyword evidence="12" id="KW-1185">Reference proteome</keyword>
<dbReference type="Gene3D" id="1.20.5.3310">
    <property type="match status" value="1"/>
</dbReference>
<evidence type="ECO:0000256" key="10">
    <source>
        <dbReference type="HAMAP-Rule" id="MF_00237"/>
    </source>
</evidence>
<dbReference type="AlphaFoldDB" id="A0A2U8FPE1"/>
<name>A0A2U8FPE1_9BURK</name>
<dbReference type="PANTHER" id="PTHR33162">
    <property type="entry name" value="SEC-INDEPENDENT PROTEIN TRANSLOCASE PROTEIN TATA, CHLOROPLASTIC"/>
    <property type="match status" value="1"/>
</dbReference>
<evidence type="ECO:0000256" key="9">
    <source>
        <dbReference type="ARBA" id="ARBA00023136"/>
    </source>
</evidence>
<organism evidence="11 12">
    <name type="scientific">Aquabacterium olei</name>
    <dbReference type="NCBI Taxonomy" id="1296669"/>
    <lineage>
        <taxon>Bacteria</taxon>
        <taxon>Pseudomonadati</taxon>
        <taxon>Pseudomonadota</taxon>
        <taxon>Betaproteobacteria</taxon>
        <taxon>Burkholderiales</taxon>
        <taxon>Aquabacterium</taxon>
    </lineage>
</organism>
<reference evidence="11 12" key="1">
    <citation type="submission" date="2018-05" db="EMBL/GenBank/DDBJ databases">
        <title>complete genome sequence of Aquabacterium olei NBRC 110486.</title>
        <authorList>
            <person name="Tang B."/>
            <person name="Chang J."/>
            <person name="Zhang L."/>
            <person name="Yang H."/>
        </authorList>
    </citation>
    <scope>NUCLEOTIDE SEQUENCE [LARGE SCALE GENOMIC DNA]</scope>
    <source>
        <strain evidence="11 12">NBRC 110486</strain>
    </source>
</reference>
<keyword evidence="8 10" id="KW-0811">Translocation</keyword>
<accession>A0A2U8FPE1</accession>
<evidence type="ECO:0000256" key="7">
    <source>
        <dbReference type="ARBA" id="ARBA00022989"/>
    </source>
</evidence>
<dbReference type="KEGG" id="aon:DEH84_05310"/>
<protein>
    <recommendedName>
        <fullName evidence="10">Sec-independent protein translocase protein TatB</fullName>
    </recommendedName>
</protein>
<dbReference type="Pfam" id="PF02416">
    <property type="entry name" value="TatA_B_E"/>
    <property type="match status" value="1"/>
</dbReference>
<evidence type="ECO:0000256" key="4">
    <source>
        <dbReference type="ARBA" id="ARBA00022519"/>
    </source>
</evidence>
<sequence>MIDFGIDKIALIGAVALIVLGPERLPRVARTVGVLLGKAQRYVQQVQSEVNRSIEVEELRKMQTDISDAARDLGSQVQQGLNEATQALSGQDVNEASSAGGSFYNDLTHTPYYGNPVPVRKNWRLKRGATPLWYKQRHGVRRHVQSGAARVARFRPASGASRHP</sequence>
<evidence type="ECO:0000256" key="2">
    <source>
        <dbReference type="ARBA" id="ARBA00022448"/>
    </source>
</evidence>
<dbReference type="OrthoDB" id="9816005at2"/>
<evidence type="ECO:0000256" key="1">
    <source>
        <dbReference type="ARBA" id="ARBA00004167"/>
    </source>
</evidence>